<dbReference type="PROSITE" id="PS50005">
    <property type="entry name" value="TPR"/>
    <property type="match status" value="1"/>
</dbReference>
<evidence type="ECO:0000313" key="3">
    <source>
        <dbReference type="Proteomes" id="UP000291981"/>
    </source>
</evidence>
<gene>
    <name evidence="2" type="ORF">EW142_01545</name>
</gene>
<evidence type="ECO:0000313" key="2">
    <source>
        <dbReference type="EMBL" id="TAI48516.1"/>
    </source>
</evidence>
<sequence>MRFLFILALILVTHSCDSEKQFATNVKDYEKYLNMEASKTTSKYFELWNSKITSDSTQLLSFGNVASEYNRFFQNTGNIKYLKKAEKALKKAVEIAAVNKSGYLRALSRNYISQHRFQEALESALSARSLGSGVKESQQLLFDVHMELGNYRTAYHYLDSIKDMANFGYLIRAAKYKDHKGNLDGAIAFMEKAKQKAESSKNKKLMVWTYTNLADFYGHAGRLDESYGHYLKTLALNPSNAYAKKGIAWIIFSHERNGKEALRILDSVEGYHASPDHYLLKAEIAEFIGDETERMDNLKKYGNLVGNASYGLMYNLPNIQLYLEESEKLNMAIQIAKDEVANRATPETYSMLALAYLKNGYDQKALTIANSEVYGKSFEPEVLLRLLKIYRANGQYDRATNLKKELEEAIFELGPLSQQVIASL</sequence>
<dbReference type="Gene3D" id="1.25.40.10">
    <property type="entry name" value="Tetratricopeptide repeat domain"/>
    <property type="match status" value="2"/>
</dbReference>
<keyword evidence="3" id="KW-1185">Reference proteome</keyword>
<dbReference type="AlphaFoldDB" id="A0A4Q8QJV3"/>
<comment type="caution">
    <text evidence="2">The sequence shown here is derived from an EMBL/GenBank/DDBJ whole genome shotgun (WGS) entry which is preliminary data.</text>
</comment>
<proteinExistence type="predicted"/>
<dbReference type="OrthoDB" id="1399920at2"/>
<accession>A0A4Q8QJV3</accession>
<keyword evidence="1" id="KW-0802">TPR repeat</keyword>
<organism evidence="2 3">
    <name type="scientific">Flagellimonas allohymeniacidonis</name>
    <dbReference type="NCBI Taxonomy" id="2517819"/>
    <lineage>
        <taxon>Bacteria</taxon>
        <taxon>Pseudomonadati</taxon>
        <taxon>Bacteroidota</taxon>
        <taxon>Flavobacteriia</taxon>
        <taxon>Flavobacteriales</taxon>
        <taxon>Flavobacteriaceae</taxon>
        <taxon>Flagellimonas</taxon>
    </lineage>
</organism>
<dbReference type="InterPro" id="IPR019734">
    <property type="entry name" value="TPR_rpt"/>
</dbReference>
<name>A0A4Q8QJV3_9FLAO</name>
<protein>
    <submittedName>
        <fullName evidence="2">Uncharacterized protein</fullName>
    </submittedName>
</protein>
<dbReference type="SUPFAM" id="SSF48452">
    <property type="entry name" value="TPR-like"/>
    <property type="match status" value="2"/>
</dbReference>
<dbReference type="RefSeq" id="WP_130608685.1">
    <property type="nucleotide sequence ID" value="NZ_SGIU01000001.1"/>
</dbReference>
<feature type="repeat" description="TPR" evidence="1">
    <location>
        <begin position="207"/>
        <end position="240"/>
    </location>
</feature>
<dbReference type="Proteomes" id="UP000291981">
    <property type="component" value="Unassembled WGS sequence"/>
</dbReference>
<evidence type="ECO:0000256" key="1">
    <source>
        <dbReference type="PROSITE-ProRule" id="PRU00339"/>
    </source>
</evidence>
<dbReference type="InterPro" id="IPR011990">
    <property type="entry name" value="TPR-like_helical_dom_sf"/>
</dbReference>
<dbReference type="EMBL" id="SGIU01000001">
    <property type="protein sequence ID" value="TAI48516.1"/>
    <property type="molecule type" value="Genomic_DNA"/>
</dbReference>
<reference evidence="2 3" key="1">
    <citation type="submission" date="2019-02" db="EMBL/GenBank/DDBJ databases">
        <title>Draft genome sequence of Muricauda sp. 176CP4-71.</title>
        <authorList>
            <person name="Park J.-S."/>
        </authorList>
    </citation>
    <scope>NUCLEOTIDE SEQUENCE [LARGE SCALE GENOMIC DNA]</scope>
    <source>
        <strain evidence="2 3">176CP4-71</strain>
    </source>
</reference>